<reference evidence="2" key="1">
    <citation type="submission" date="2019-08" db="EMBL/GenBank/DDBJ databases">
        <title>Complete Genome Sequence of the Polysaccharide-Degrading Rumen Bacterium Pseudobutyrivibrio xylanivorans MA3014.</title>
        <authorList>
            <person name="Palevich N."/>
            <person name="Maclean P.H."/>
            <person name="Kelly W.J."/>
            <person name="Leahy S.C."/>
            <person name="Rakonjac J."/>
            <person name="Attwood G.T."/>
        </authorList>
    </citation>
    <scope>NUCLEOTIDE SEQUENCE [LARGE SCALE GENOMIC DNA]</scope>
    <source>
        <strain evidence="2">MA3014</strain>
    </source>
</reference>
<protein>
    <submittedName>
        <fullName evidence="1">Type II toxin-antitoxin system HipA family toxin</fullName>
    </submittedName>
</protein>
<evidence type="ECO:0000313" key="1">
    <source>
        <dbReference type="EMBL" id="QFJ55003.1"/>
    </source>
</evidence>
<accession>A0A5P6VQP7</accession>
<proteinExistence type="predicted"/>
<evidence type="ECO:0000313" key="2">
    <source>
        <dbReference type="Proteomes" id="UP000327030"/>
    </source>
</evidence>
<sequence>MAPAYDLVATRVYRTTSDMSFYIGGELDITKINRNNFEQAASEIGLSRNLVLKNFDDIASKLEKAMTDAAESLAEKGFENTLSLKDEILKSGGYGV</sequence>
<dbReference type="EMBL" id="CP043028">
    <property type="protein sequence ID" value="QFJ55003.1"/>
    <property type="molecule type" value="Genomic_DNA"/>
</dbReference>
<dbReference type="AlphaFoldDB" id="A0A5P6VQP7"/>
<name>A0A5P6VQP7_PSEXY</name>
<gene>
    <name evidence="1" type="ORF">FXF36_09075</name>
</gene>
<dbReference type="OrthoDB" id="9805913at2"/>
<organism evidence="1 2">
    <name type="scientific">Pseudobutyrivibrio xylanivorans</name>
    <dbReference type="NCBI Taxonomy" id="185007"/>
    <lineage>
        <taxon>Bacteria</taxon>
        <taxon>Bacillati</taxon>
        <taxon>Bacillota</taxon>
        <taxon>Clostridia</taxon>
        <taxon>Lachnospirales</taxon>
        <taxon>Lachnospiraceae</taxon>
        <taxon>Pseudobutyrivibrio</taxon>
    </lineage>
</organism>
<dbReference type="KEGG" id="pxv:FXF36_09075"/>
<dbReference type="Proteomes" id="UP000327030">
    <property type="component" value="Chromosome 1"/>
</dbReference>